<dbReference type="HOGENOM" id="CLU_1022725_0_0_12"/>
<organism evidence="2 3">
    <name type="scientific">Spirochaeta africana (strain ATCC 700263 / DSM 8902 / Z-7692)</name>
    <dbReference type="NCBI Taxonomy" id="889378"/>
    <lineage>
        <taxon>Bacteria</taxon>
        <taxon>Pseudomonadati</taxon>
        <taxon>Spirochaetota</taxon>
        <taxon>Spirochaetia</taxon>
        <taxon>Spirochaetales</taxon>
        <taxon>Spirochaetaceae</taxon>
        <taxon>Spirochaeta</taxon>
    </lineage>
</organism>
<dbReference type="PATRIC" id="fig|889378.3.peg.2774"/>
<evidence type="ECO:0000313" key="3">
    <source>
        <dbReference type="Proteomes" id="UP000007383"/>
    </source>
</evidence>
<feature type="transmembrane region" description="Helical" evidence="1">
    <location>
        <begin position="21"/>
        <end position="39"/>
    </location>
</feature>
<keyword evidence="1" id="KW-1133">Transmembrane helix</keyword>
<dbReference type="STRING" id="889378.Spiaf_2802"/>
<proteinExistence type="predicted"/>
<dbReference type="Proteomes" id="UP000007383">
    <property type="component" value="Chromosome"/>
</dbReference>
<keyword evidence="1" id="KW-0472">Membrane</keyword>
<reference evidence="3" key="1">
    <citation type="journal article" date="2013" name="Stand. Genomic Sci.">
        <title>Complete genome sequence of the halophilic bacterium Spirochaeta africana type strain (Z-7692(T)) from the alkaline Lake Magadi in the East African Rift.</title>
        <authorList>
            <person name="Liolos K."/>
            <person name="Abt B."/>
            <person name="Scheuner C."/>
            <person name="Teshima H."/>
            <person name="Held B."/>
            <person name="Lapidus A."/>
            <person name="Nolan M."/>
            <person name="Lucas S."/>
            <person name="Deshpande S."/>
            <person name="Cheng J.F."/>
            <person name="Tapia R."/>
            <person name="Goodwin L.A."/>
            <person name="Pitluck S."/>
            <person name="Pagani I."/>
            <person name="Ivanova N."/>
            <person name="Mavromatis K."/>
            <person name="Mikhailova N."/>
            <person name="Huntemann M."/>
            <person name="Pati A."/>
            <person name="Chen A."/>
            <person name="Palaniappan K."/>
            <person name="Land M."/>
            <person name="Rohde M."/>
            <person name="Tindall B.J."/>
            <person name="Detter J.C."/>
            <person name="Goker M."/>
            <person name="Bristow J."/>
            <person name="Eisen J.A."/>
            <person name="Markowitz V."/>
            <person name="Hugenholtz P."/>
            <person name="Woyke T."/>
            <person name="Klenk H.P."/>
            <person name="Kyrpides N.C."/>
        </authorList>
    </citation>
    <scope>NUCLEOTIDE SEQUENCE</scope>
    <source>
        <strain evidence="3">ATCC 700263 / DSM 8902 / Z-7692</strain>
    </source>
</reference>
<evidence type="ECO:0000313" key="2">
    <source>
        <dbReference type="EMBL" id="AFG38826.1"/>
    </source>
</evidence>
<name>H9UMT3_SPIAZ</name>
<evidence type="ECO:0000256" key="1">
    <source>
        <dbReference type="SAM" id="Phobius"/>
    </source>
</evidence>
<dbReference type="AlphaFoldDB" id="H9UMT3"/>
<dbReference type="EMBL" id="CP003282">
    <property type="protein sequence ID" value="AFG38826.1"/>
    <property type="molecule type" value="Genomic_DNA"/>
</dbReference>
<keyword evidence="3" id="KW-1185">Reference proteome</keyword>
<accession>H9UMT3</accession>
<gene>
    <name evidence="2" type="ordered locus">Spiaf_2802</name>
</gene>
<keyword evidence="1" id="KW-0812">Transmembrane</keyword>
<protein>
    <recommendedName>
        <fullName evidence="4">Outer membrane protein beta-barrel domain-containing protein</fullName>
    </recommendedName>
</protein>
<evidence type="ECO:0008006" key="4">
    <source>
        <dbReference type="Google" id="ProtNLM"/>
    </source>
</evidence>
<sequence>MRRRFCQQGLMVRTYRGTYHAAVLPMSILLLILGAAAYAESPSTAAATGTPDAADESGVLALEFSAGPLWIGNAAQYHDDEKVHGSTVSPLKILPTVTMRYRLASTIRFTAGLGALYQEYLELPDGSPWPGKAVPTGSHIGSDSPYFATGSDDQQNVAGVIVLPLQLGLDFPLLQRPAFQTGPGIGLVLLSRIPVLITGESTGGIARYHWGAGRFLQPELNWSTAFHTFEGFTYGIRIRSWLPMANLWAGEDGVAWWDGTGLQLQGFIRLQL</sequence>
<dbReference type="KEGG" id="sfc:Spiaf_2802"/>